<dbReference type="GeneID" id="106000292"/>
<accession>A0A1S3GSR5</accession>
<evidence type="ECO:0000256" key="2">
    <source>
        <dbReference type="SAM" id="MobiDB-lite"/>
    </source>
</evidence>
<keyword evidence="1" id="KW-0175">Coiled coil</keyword>
<evidence type="ECO:0000313" key="4">
    <source>
        <dbReference type="RefSeq" id="XP_012890987.1"/>
    </source>
</evidence>
<dbReference type="Proteomes" id="UP000081671">
    <property type="component" value="Unplaced"/>
</dbReference>
<gene>
    <name evidence="4" type="primary">LOC106000292</name>
</gene>
<feature type="region of interest" description="Disordered" evidence="2">
    <location>
        <begin position="177"/>
        <end position="203"/>
    </location>
</feature>
<sequence>MYRLYTRRVRAAAGSLWNRNLSKIRQSFENIRQKCNIRHQCSARYPTVSSHESDEDDFSLDEETHFTEVLQDIKTSQNDLLNQTTDMVIMIARIQEKIDHYDTQIEILQARMNANEDKQAAITNDILSLKENIDVSKKKMTELESWKSCSNMPCLEIPEEESREKIVELFQKFGQPDAQKNTSVSTDSETSTANPKEVPIPECTHGLEKSTISPKIKTLKKSNRENASRNLQKAKSNIYIYPDFGTWIKLTFVQGGKWSFFLHATKLDDFVQWLLSRPTEQPEEPLITPQRESVSGGFIENLTKICLSVVNYFYCRFGFSEVEVTGL</sequence>
<dbReference type="InterPro" id="IPR037758">
    <property type="entry name" value="CCDC54"/>
</dbReference>
<dbReference type="RefSeq" id="XP_012890987.1">
    <property type="nucleotide sequence ID" value="XM_013035533.1"/>
</dbReference>
<protein>
    <submittedName>
        <fullName evidence="4">Coiled-coil domain-containing protein 54-like</fullName>
    </submittedName>
</protein>
<dbReference type="OrthoDB" id="9446450at2759"/>
<organism evidence="3 4">
    <name type="scientific">Dipodomys ordii</name>
    <name type="common">Ord's kangaroo rat</name>
    <dbReference type="NCBI Taxonomy" id="10020"/>
    <lineage>
        <taxon>Eukaryota</taxon>
        <taxon>Metazoa</taxon>
        <taxon>Chordata</taxon>
        <taxon>Craniata</taxon>
        <taxon>Vertebrata</taxon>
        <taxon>Euteleostomi</taxon>
        <taxon>Mammalia</taxon>
        <taxon>Eutheria</taxon>
        <taxon>Euarchontoglires</taxon>
        <taxon>Glires</taxon>
        <taxon>Rodentia</taxon>
        <taxon>Castorimorpha</taxon>
        <taxon>Heteromyidae</taxon>
        <taxon>Dipodomyinae</taxon>
        <taxon>Dipodomys</taxon>
    </lineage>
</organism>
<dbReference type="PANTHER" id="PTHR37880:SF1">
    <property type="entry name" value="COILED-COIL DOMAIN-CONTAINING PROTEIN 54"/>
    <property type="match status" value="1"/>
</dbReference>
<evidence type="ECO:0000313" key="3">
    <source>
        <dbReference type="Proteomes" id="UP000081671"/>
    </source>
</evidence>
<feature type="compositionally biased region" description="Polar residues" evidence="2">
    <location>
        <begin position="178"/>
        <end position="194"/>
    </location>
</feature>
<proteinExistence type="predicted"/>
<dbReference type="KEGG" id="dord:106000292"/>
<dbReference type="AlphaFoldDB" id="A0A1S3GSR5"/>
<keyword evidence="3" id="KW-1185">Reference proteome</keyword>
<reference evidence="4" key="1">
    <citation type="submission" date="2025-08" db="UniProtKB">
        <authorList>
            <consortium name="RefSeq"/>
        </authorList>
    </citation>
    <scope>IDENTIFICATION</scope>
    <source>
        <tissue evidence="4">Kidney</tissue>
    </source>
</reference>
<dbReference type="PANTHER" id="PTHR37880">
    <property type="entry name" value="COILED-COIL DOMAIN-CONTAINING PROTEIN 54"/>
    <property type="match status" value="1"/>
</dbReference>
<dbReference type="InParanoid" id="A0A1S3GSR5"/>
<evidence type="ECO:0000256" key="1">
    <source>
        <dbReference type="SAM" id="Coils"/>
    </source>
</evidence>
<feature type="coiled-coil region" evidence="1">
    <location>
        <begin position="91"/>
        <end position="118"/>
    </location>
</feature>
<name>A0A1S3GSR5_DIPOR</name>